<dbReference type="InterPro" id="IPR003661">
    <property type="entry name" value="HisK_dim/P_dom"/>
</dbReference>
<dbReference type="AlphaFoldDB" id="A0A538U6T2"/>
<evidence type="ECO:0000259" key="3">
    <source>
        <dbReference type="SMART" id="SM00388"/>
    </source>
</evidence>
<evidence type="ECO:0000259" key="2">
    <source>
        <dbReference type="SMART" id="SM00065"/>
    </source>
</evidence>
<dbReference type="InterPro" id="IPR052023">
    <property type="entry name" value="Histidine_kinase_KdpD"/>
</dbReference>
<dbReference type="SMART" id="SM00065">
    <property type="entry name" value="GAF"/>
    <property type="match status" value="1"/>
</dbReference>
<dbReference type="InterPro" id="IPR003018">
    <property type="entry name" value="GAF"/>
</dbReference>
<feature type="region of interest" description="Disordered" evidence="1">
    <location>
        <begin position="292"/>
        <end position="322"/>
    </location>
</feature>
<proteinExistence type="predicted"/>
<dbReference type="Gene3D" id="1.10.287.130">
    <property type="match status" value="1"/>
</dbReference>
<dbReference type="InterPro" id="IPR036097">
    <property type="entry name" value="HisK_dim/P_sf"/>
</dbReference>
<dbReference type="InterPro" id="IPR029016">
    <property type="entry name" value="GAF-like_dom_sf"/>
</dbReference>
<dbReference type="EMBL" id="VBPB01000155">
    <property type="protein sequence ID" value="TMQ71600.1"/>
    <property type="molecule type" value="Genomic_DNA"/>
</dbReference>
<reference evidence="4 5" key="1">
    <citation type="journal article" date="2019" name="Nat. Microbiol.">
        <title>Mediterranean grassland soil C-N compound turnover is dependent on rainfall and depth, and is mediated by genomically divergent microorganisms.</title>
        <authorList>
            <person name="Diamond S."/>
            <person name="Andeer P.F."/>
            <person name="Li Z."/>
            <person name="Crits-Christoph A."/>
            <person name="Burstein D."/>
            <person name="Anantharaman K."/>
            <person name="Lane K.R."/>
            <person name="Thomas B.C."/>
            <person name="Pan C."/>
            <person name="Northen T.R."/>
            <person name="Banfield J.F."/>
        </authorList>
    </citation>
    <scope>NUCLEOTIDE SEQUENCE [LARGE SCALE GENOMIC DNA]</scope>
    <source>
        <strain evidence="4">WS_11</strain>
    </source>
</reference>
<evidence type="ECO:0000313" key="4">
    <source>
        <dbReference type="EMBL" id="TMQ71600.1"/>
    </source>
</evidence>
<name>A0A538U6T2_UNCEI</name>
<dbReference type="SUPFAM" id="SSF47384">
    <property type="entry name" value="Homodimeric domain of signal transducing histidine kinase"/>
    <property type="match status" value="1"/>
</dbReference>
<feature type="domain" description="GAF" evidence="2">
    <location>
        <begin position="44"/>
        <end position="192"/>
    </location>
</feature>
<accession>A0A538U6T2</accession>
<evidence type="ECO:0000313" key="5">
    <source>
        <dbReference type="Proteomes" id="UP000319771"/>
    </source>
</evidence>
<dbReference type="GO" id="GO:0000155">
    <property type="term" value="F:phosphorelay sensor kinase activity"/>
    <property type="evidence" value="ECO:0007669"/>
    <property type="project" value="InterPro"/>
</dbReference>
<dbReference type="SMART" id="SM00388">
    <property type="entry name" value="HisKA"/>
    <property type="match status" value="1"/>
</dbReference>
<feature type="domain" description="Signal transduction histidine kinase dimerisation/phosphoacceptor" evidence="3">
    <location>
        <begin position="213"/>
        <end position="278"/>
    </location>
</feature>
<dbReference type="PANTHER" id="PTHR45569:SF1">
    <property type="entry name" value="SENSOR PROTEIN KDPD"/>
    <property type="match status" value="1"/>
</dbReference>
<organism evidence="4 5">
    <name type="scientific">Eiseniibacteriota bacterium</name>
    <dbReference type="NCBI Taxonomy" id="2212470"/>
    <lineage>
        <taxon>Bacteria</taxon>
        <taxon>Candidatus Eiseniibacteriota</taxon>
    </lineage>
</organism>
<dbReference type="GO" id="GO:0005886">
    <property type="term" value="C:plasma membrane"/>
    <property type="evidence" value="ECO:0007669"/>
    <property type="project" value="TreeGrafter"/>
</dbReference>
<dbReference type="PANTHER" id="PTHR45569">
    <property type="entry name" value="SENSOR PROTEIN KDPD"/>
    <property type="match status" value="1"/>
</dbReference>
<gene>
    <name evidence="4" type="ORF">E6K81_09725</name>
</gene>
<dbReference type="CDD" id="cd00082">
    <property type="entry name" value="HisKA"/>
    <property type="match status" value="1"/>
</dbReference>
<protein>
    <submittedName>
        <fullName evidence="4">GAF domain-containing protein</fullName>
    </submittedName>
</protein>
<comment type="caution">
    <text evidence="4">The sequence shown here is derived from an EMBL/GenBank/DDBJ whole genome shotgun (WGS) entry which is preliminary data.</text>
</comment>
<sequence length="322" mass="34613">MNDDATWIESDVSGEAAARRELAARNRELAVLNEIGMALSSTLDLDTLAGRIHEQAGRIMNTFNLYVAMHDRERDTISFPVRIEGHQRLPDLPPRAYANGLTEYVLRTRQPLLLNGDVVAQARGLGLDPVGRPARSWMAAPLLAEGRAIGVIALQDHDGTGGYDQHDLDVLTVIAGQAAAAIRNARLLAEARGAYRELSEAHASRLEAERLRGVTETVGALNHEINNPLAAIAGNAQLLLRRPETLPDGTESKVQRILEAAHRIQAVTARMANLIHATSMSYPGNEAILDVSRSRAREATEPADGDPRPGLAGPPAEADAGA</sequence>
<dbReference type="SUPFAM" id="SSF55781">
    <property type="entry name" value="GAF domain-like"/>
    <property type="match status" value="1"/>
</dbReference>
<dbReference type="Pfam" id="PF13185">
    <property type="entry name" value="GAF_2"/>
    <property type="match status" value="1"/>
</dbReference>
<dbReference type="Proteomes" id="UP000319771">
    <property type="component" value="Unassembled WGS sequence"/>
</dbReference>
<dbReference type="Pfam" id="PF00512">
    <property type="entry name" value="HisKA"/>
    <property type="match status" value="1"/>
</dbReference>
<dbReference type="Gene3D" id="3.30.450.40">
    <property type="match status" value="1"/>
</dbReference>
<evidence type="ECO:0000256" key="1">
    <source>
        <dbReference type="SAM" id="MobiDB-lite"/>
    </source>
</evidence>